<dbReference type="GO" id="GO:0016787">
    <property type="term" value="F:hydrolase activity"/>
    <property type="evidence" value="ECO:0007669"/>
    <property type="project" value="UniProtKB-KW"/>
</dbReference>
<dbReference type="InterPro" id="IPR050662">
    <property type="entry name" value="Sec-metab_biosynth-thioest"/>
</dbReference>
<keyword evidence="2" id="KW-0378">Hydrolase</keyword>
<evidence type="ECO:0000313" key="2">
    <source>
        <dbReference type="EMBL" id="MBB3050129.1"/>
    </source>
</evidence>
<proteinExistence type="predicted"/>
<dbReference type="AlphaFoldDB" id="A0A839RZY1"/>
<dbReference type="InterPro" id="IPR041516">
    <property type="entry name" value="LACTB2_WH"/>
</dbReference>
<dbReference type="PANTHER" id="PTHR23131:SF0">
    <property type="entry name" value="ENDORIBONUCLEASE LACTB2"/>
    <property type="match status" value="1"/>
</dbReference>
<sequence>MTGANVHPAYETPREVTSAVTVVLEDNPSNMTLEGTNTWILRAPGAAASVVVDPGYLDTAHLERVEAAAGPVELIVLTHHHPDHSDGAPWLAERTGAPVRAFDPGLCLDGDPLGDGDVVRAGGLELTVLHTPGHCADSVSLRFDHDDVVHVLTGDTVLGRGTTVVEHIGDYLRSLDRLAELPAGSLGLTGHGPERDDLPATVDEYRRHRQQRLDEIRGALEVLGGEATPRQIVEHVYADVDRALWPVAESSVTAQLEYLRS</sequence>
<accession>A0A839RZY1</accession>
<evidence type="ECO:0000259" key="1">
    <source>
        <dbReference type="SMART" id="SM00849"/>
    </source>
</evidence>
<name>A0A839RZY1_9PSEU</name>
<gene>
    <name evidence="2" type="ORF">FHS23_001124</name>
</gene>
<dbReference type="Gene3D" id="1.10.10.10">
    <property type="entry name" value="Winged helix-like DNA-binding domain superfamily/Winged helix DNA-binding domain"/>
    <property type="match status" value="1"/>
</dbReference>
<dbReference type="Gene3D" id="3.60.15.10">
    <property type="entry name" value="Ribonuclease Z/Hydroxyacylglutathione hydrolase-like"/>
    <property type="match status" value="1"/>
</dbReference>
<dbReference type="Proteomes" id="UP000550714">
    <property type="component" value="Unassembled WGS sequence"/>
</dbReference>
<reference evidence="2 3" key="1">
    <citation type="submission" date="2020-08" db="EMBL/GenBank/DDBJ databases">
        <title>Genomic Encyclopedia of Type Strains, Phase III (KMG-III): the genomes of soil and plant-associated and newly described type strains.</title>
        <authorList>
            <person name="Whitman W."/>
        </authorList>
    </citation>
    <scope>NUCLEOTIDE SEQUENCE [LARGE SCALE GENOMIC DNA]</scope>
    <source>
        <strain evidence="2 3">CECT 8577</strain>
    </source>
</reference>
<dbReference type="CDD" id="cd16278">
    <property type="entry name" value="metallo-hydrolase-like_MBL-fold"/>
    <property type="match status" value="1"/>
</dbReference>
<dbReference type="PANTHER" id="PTHR23131">
    <property type="entry name" value="ENDORIBONUCLEASE LACTB2"/>
    <property type="match status" value="1"/>
</dbReference>
<dbReference type="SUPFAM" id="SSF56281">
    <property type="entry name" value="Metallo-hydrolase/oxidoreductase"/>
    <property type="match status" value="1"/>
</dbReference>
<evidence type="ECO:0000313" key="3">
    <source>
        <dbReference type="Proteomes" id="UP000550714"/>
    </source>
</evidence>
<dbReference type="Pfam" id="PF17778">
    <property type="entry name" value="WHD_BLACT"/>
    <property type="match status" value="1"/>
</dbReference>
<comment type="caution">
    <text evidence="2">The sequence shown here is derived from an EMBL/GenBank/DDBJ whole genome shotgun (WGS) entry which is preliminary data.</text>
</comment>
<protein>
    <submittedName>
        <fullName evidence="2">Glyoxylase-like metal-dependent hydrolase (Beta-lactamase superfamily II)</fullName>
    </submittedName>
</protein>
<dbReference type="EMBL" id="JACHWU010000001">
    <property type="protein sequence ID" value="MBB3050129.1"/>
    <property type="molecule type" value="Genomic_DNA"/>
</dbReference>
<dbReference type="InterPro" id="IPR036866">
    <property type="entry name" value="RibonucZ/Hydroxyglut_hydro"/>
</dbReference>
<dbReference type="Pfam" id="PF00753">
    <property type="entry name" value="Lactamase_B"/>
    <property type="match status" value="1"/>
</dbReference>
<dbReference type="SMART" id="SM00849">
    <property type="entry name" value="Lactamase_B"/>
    <property type="match status" value="1"/>
</dbReference>
<keyword evidence="3" id="KW-1185">Reference proteome</keyword>
<dbReference type="RefSeq" id="WP_183648795.1">
    <property type="nucleotide sequence ID" value="NZ_JACHWU010000001.1"/>
</dbReference>
<dbReference type="InterPro" id="IPR036388">
    <property type="entry name" value="WH-like_DNA-bd_sf"/>
</dbReference>
<dbReference type="InterPro" id="IPR001279">
    <property type="entry name" value="Metallo-B-lactamas"/>
</dbReference>
<organism evidence="2 3">
    <name type="scientific">Prauserella isguenensis</name>
    <dbReference type="NCBI Taxonomy" id="1470180"/>
    <lineage>
        <taxon>Bacteria</taxon>
        <taxon>Bacillati</taxon>
        <taxon>Actinomycetota</taxon>
        <taxon>Actinomycetes</taxon>
        <taxon>Pseudonocardiales</taxon>
        <taxon>Pseudonocardiaceae</taxon>
        <taxon>Prauserella</taxon>
    </lineage>
</organism>
<feature type="domain" description="Metallo-beta-lactamase" evidence="1">
    <location>
        <begin position="35"/>
        <end position="191"/>
    </location>
</feature>